<protein>
    <submittedName>
        <fullName evidence="2">Uncharacterized protein</fullName>
    </submittedName>
</protein>
<sequence length="313" mass="34615">MYRLRKMTIDKSKEIDKFLLLSYPELLSIMGARMFYDKRFAIAFSQQPYKLDGVCGVLLDTEARLQETHSANLDQNSNLGYDGYQFSSSGGPNVFVDQAYYPFVGQVSSGAPISQKAFSDSDKSTFSSLLESFRFPKLSLISKTVDSEQDRAGYSSTSQVPPPLSSEFKFPAKLLVYQRRPKVLLPNQQAELSSMSTQHQQAESLSCQHSESLSQQQAGYSSLFNQQQTESSFLPIQQAEFCFHQDSSTGFSQTSNSPDDVPQSSATSLFGSGSQVSNLLDDSSDKLAKTQECSARESSNSQERNLGVSPTTK</sequence>
<name>A0ABR2S8G6_9ROSI</name>
<feature type="region of interest" description="Disordered" evidence="1">
    <location>
        <begin position="247"/>
        <end position="313"/>
    </location>
</feature>
<dbReference type="EMBL" id="JBBPBN010000016">
    <property type="protein sequence ID" value="KAK9021535.1"/>
    <property type="molecule type" value="Genomic_DNA"/>
</dbReference>
<evidence type="ECO:0000313" key="2">
    <source>
        <dbReference type="EMBL" id="KAK9021535.1"/>
    </source>
</evidence>
<evidence type="ECO:0000313" key="3">
    <source>
        <dbReference type="Proteomes" id="UP001396334"/>
    </source>
</evidence>
<organism evidence="2 3">
    <name type="scientific">Hibiscus sabdariffa</name>
    <name type="common">roselle</name>
    <dbReference type="NCBI Taxonomy" id="183260"/>
    <lineage>
        <taxon>Eukaryota</taxon>
        <taxon>Viridiplantae</taxon>
        <taxon>Streptophyta</taxon>
        <taxon>Embryophyta</taxon>
        <taxon>Tracheophyta</taxon>
        <taxon>Spermatophyta</taxon>
        <taxon>Magnoliopsida</taxon>
        <taxon>eudicotyledons</taxon>
        <taxon>Gunneridae</taxon>
        <taxon>Pentapetalae</taxon>
        <taxon>rosids</taxon>
        <taxon>malvids</taxon>
        <taxon>Malvales</taxon>
        <taxon>Malvaceae</taxon>
        <taxon>Malvoideae</taxon>
        <taxon>Hibiscus</taxon>
    </lineage>
</organism>
<feature type="compositionally biased region" description="Polar residues" evidence="1">
    <location>
        <begin position="247"/>
        <end position="281"/>
    </location>
</feature>
<dbReference type="Proteomes" id="UP001396334">
    <property type="component" value="Unassembled WGS sequence"/>
</dbReference>
<feature type="region of interest" description="Disordered" evidence="1">
    <location>
        <begin position="190"/>
        <end position="210"/>
    </location>
</feature>
<comment type="caution">
    <text evidence="2">The sequence shown here is derived from an EMBL/GenBank/DDBJ whole genome shotgun (WGS) entry which is preliminary data.</text>
</comment>
<reference evidence="2 3" key="1">
    <citation type="journal article" date="2024" name="G3 (Bethesda)">
        <title>Genome assembly of Hibiscus sabdariffa L. provides insights into metabolisms of medicinal natural products.</title>
        <authorList>
            <person name="Kim T."/>
        </authorList>
    </citation>
    <scope>NUCLEOTIDE SEQUENCE [LARGE SCALE GENOMIC DNA]</scope>
    <source>
        <strain evidence="2">TK-2024</strain>
        <tissue evidence="2">Old leaves</tissue>
    </source>
</reference>
<proteinExistence type="predicted"/>
<accession>A0ABR2S8G6</accession>
<gene>
    <name evidence="2" type="ORF">V6N11_011522</name>
</gene>
<keyword evidence="3" id="KW-1185">Reference proteome</keyword>
<feature type="compositionally biased region" description="Polar residues" evidence="1">
    <location>
        <begin position="291"/>
        <end position="313"/>
    </location>
</feature>
<evidence type="ECO:0000256" key="1">
    <source>
        <dbReference type="SAM" id="MobiDB-lite"/>
    </source>
</evidence>